<name>B3M773_DROAN</name>
<dbReference type="STRING" id="7217.B3M773"/>
<dbReference type="Proteomes" id="UP000007801">
    <property type="component" value="Unassembled WGS sequence"/>
</dbReference>
<evidence type="ECO:0000313" key="2">
    <source>
        <dbReference type="EMBL" id="EDV38734.1"/>
    </source>
</evidence>
<proteinExistence type="predicted"/>
<dbReference type="OrthoDB" id="7042322at2759"/>
<sequence length="214" mass="24782">MGYSIKNCETGELEYFYTDSARVKKPAYDEETGEPVHDQMKVRYRKHGHFHVPKHYLRGTLCDEVDDVLANTVRHGAAAIPEIPKPAPRKATRGYEREDFYHMDGVNSNIILGYKRYEYLLFLVPTLFCYNFVIGATLAVIEIFLHMMSHHKNSLTMQKGLYFRSPLHVLSSQFCAICRTECDSKYNRIFDMLNKQMRNSHRSGALKNMAKAMA</sequence>
<dbReference type="GeneID" id="6507570"/>
<dbReference type="KEGG" id="dan:6507570"/>
<keyword evidence="1" id="KW-1133">Transmembrane helix</keyword>
<protein>
    <submittedName>
        <fullName evidence="2">Uncharacterized protein, isoform A</fullName>
    </submittedName>
</protein>
<dbReference type="HOGENOM" id="CLU_1448848_0_0_1"/>
<gene>
    <name evidence="2" type="primary">Dana\GF24943</name>
    <name evidence="2" type="synonym">dana_GLEANR_9625</name>
    <name evidence="2" type="ORF">GF24943</name>
</gene>
<dbReference type="eggNOG" id="ENOG502SD0P">
    <property type="taxonomic scope" value="Eukaryota"/>
</dbReference>
<keyword evidence="3" id="KW-1185">Reference proteome</keyword>
<dbReference type="InParanoid" id="B3M773"/>
<accession>B3M773</accession>
<keyword evidence="1" id="KW-0472">Membrane</keyword>
<feature type="transmembrane region" description="Helical" evidence="1">
    <location>
        <begin position="119"/>
        <end position="145"/>
    </location>
</feature>
<dbReference type="PhylomeDB" id="B3M773"/>
<organism evidence="2 3">
    <name type="scientific">Drosophila ananassae</name>
    <name type="common">Fruit fly</name>
    <dbReference type="NCBI Taxonomy" id="7217"/>
    <lineage>
        <taxon>Eukaryota</taxon>
        <taxon>Metazoa</taxon>
        <taxon>Ecdysozoa</taxon>
        <taxon>Arthropoda</taxon>
        <taxon>Hexapoda</taxon>
        <taxon>Insecta</taxon>
        <taxon>Pterygota</taxon>
        <taxon>Neoptera</taxon>
        <taxon>Endopterygota</taxon>
        <taxon>Diptera</taxon>
        <taxon>Brachycera</taxon>
        <taxon>Muscomorpha</taxon>
        <taxon>Ephydroidea</taxon>
        <taxon>Drosophilidae</taxon>
        <taxon>Drosophila</taxon>
        <taxon>Sophophora</taxon>
    </lineage>
</organism>
<dbReference type="FunCoup" id="B3M773">
    <property type="interactions" value="9"/>
</dbReference>
<evidence type="ECO:0000256" key="1">
    <source>
        <dbReference type="SAM" id="Phobius"/>
    </source>
</evidence>
<keyword evidence="1" id="KW-0812">Transmembrane</keyword>
<reference evidence="2 3" key="1">
    <citation type="journal article" date="2007" name="Nature">
        <title>Evolution of genes and genomes on the Drosophila phylogeny.</title>
        <authorList>
            <consortium name="Drosophila 12 Genomes Consortium"/>
            <person name="Clark A.G."/>
            <person name="Eisen M.B."/>
            <person name="Smith D.R."/>
            <person name="Bergman C.M."/>
            <person name="Oliver B."/>
            <person name="Markow T.A."/>
            <person name="Kaufman T.C."/>
            <person name="Kellis M."/>
            <person name="Gelbart W."/>
            <person name="Iyer V.N."/>
            <person name="Pollard D.A."/>
            <person name="Sackton T.B."/>
            <person name="Larracuente A.M."/>
            <person name="Singh N.D."/>
            <person name="Abad J.P."/>
            <person name="Abt D.N."/>
            <person name="Adryan B."/>
            <person name="Aguade M."/>
            <person name="Akashi H."/>
            <person name="Anderson W.W."/>
            <person name="Aquadro C.F."/>
            <person name="Ardell D.H."/>
            <person name="Arguello R."/>
            <person name="Artieri C.G."/>
            <person name="Barbash D.A."/>
            <person name="Barker D."/>
            <person name="Barsanti P."/>
            <person name="Batterham P."/>
            <person name="Batzoglou S."/>
            <person name="Begun D."/>
            <person name="Bhutkar A."/>
            <person name="Blanco E."/>
            <person name="Bosak S.A."/>
            <person name="Bradley R.K."/>
            <person name="Brand A.D."/>
            <person name="Brent M.R."/>
            <person name="Brooks A.N."/>
            <person name="Brown R.H."/>
            <person name="Butlin R.K."/>
            <person name="Caggese C."/>
            <person name="Calvi B.R."/>
            <person name="Bernardo de Carvalho A."/>
            <person name="Caspi A."/>
            <person name="Castrezana S."/>
            <person name="Celniker S.E."/>
            <person name="Chang J.L."/>
            <person name="Chapple C."/>
            <person name="Chatterji S."/>
            <person name="Chinwalla A."/>
            <person name="Civetta A."/>
            <person name="Clifton S.W."/>
            <person name="Comeron J.M."/>
            <person name="Costello J.C."/>
            <person name="Coyne J.A."/>
            <person name="Daub J."/>
            <person name="David R.G."/>
            <person name="Delcher A.L."/>
            <person name="Delehaunty K."/>
            <person name="Do C.B."/>
            <person name="Ebling H."/>
            <person name="Edwards K."/>
            <person name="Eickbush T."/>
            <person name="Evans J.D."/>
            <person name="Filipski A."/>
            <person name="Findeiss S."/>
            <person name="Freyhult E."/>
            <person name="Fulton L."/>
            <person name="Fulton R."/>
            <person name="Garcia A.C."/>
            <person name="Gardiner A."/>
            <person name="Garfield D.A."/>
            <person name="Garvin B.E."/>
            <person name="Gibson G."/>
            <person name="Gilbert D."/>
            <person name="Gnerre S."/>
            <person name="Godfrey J."/>
            <person name="Good R."/>
            <person name="Gotea V."/>
            <person name="Gravely B."/>
            <person name="Greenberg A.J."/>
            <person name="Griffiths-Jones S."/>
            <person name="Gross S."/>
            <person name="Guigo R."/>
            <person name="Gustafson E.A."/>
            <person name="Haerty W."/>
            <person name="Hahn M.W."/>
            <person name="Halligan D.L."/>
            <person name="Halpern A.L."/>
            <person name="Halter G.M."/>
            <person name="Han M.V."/>
            <person name="Heger A."/>
            <person name="Hillier L."/>
            <person name="Hinrichs A.S."/>
            <person name="Holmes I."/>
            <person name="Hoskins R.A."/>
            <person name="Hubisz M.J."/>
            <person name="Hultmark D."/>
            <person name="Huntley M.A."/>
            <person name="Jaffe D.B."/>
            <person name="Jagadeeshan S."/>
            <person name="Jeck W.R."/>
            <person name="Johnson J."/>
            <person name="Jones C.D."/>
            <person name="Jordan W.C."/>
            <person name="Karpen G.H."/>
            <person name="Kataoka E."/>
            <person name="Keightley P.D."/>
            <person name="Kheradpour P."/>
            <person name="Kirkness E.F."/>
            <person name="Koerich L.B."/>
            <person name="Kristiansen K."/>
            <person name="Kudrna D."/>
            <person name="Kulathinal R.J."/>
            <person name="Kumar S."/>
            <person name="Kwok R."/>
            <person name="Lander E."/>
            <person name="Langley C.H."/>
            <person name="Lapoint R."/>
            <person name="Lazzaro B.P."/>
            <person name="Lee S.J."/>
            <person name="Levesque L."/>
            <person name="Li R."/>
            <person name="Lin C.F."/>
            <person name="Lin M.F."/>
            <person name="Lindblad-Toh K."/>
            <person name="Llopart A."/>
            <person name="Long M."/>
            <person name="Low L."/>
            <person name="Lozovsky E."/>
            <person name="Lu J."/>
            <person name="Luo M."/>
            <person name="Machado C.A."/>
            <person name="Makalowski W."/>
            <person name="Marzo M."/>
            <person name="Matsuda M."/>
            <person name="Matzkin L."/>
            <person name="McAllister B."/>
            <person name="McBride C.S."/>
            <person name="McKernan B."/>
            <person name="McKernan K."/>
            <person name="Mendez-Lago M."/>
            <person name="Minx P."/>
            <person name="Mollenhauer M.U."/>
            <person name="Montooth K."/>
            <person name="Mount S.M."/>
            <person name="Mu X."/>
            <person name="Myers E."/>
            <person name="Negre B."/>
            <person name="Newfeld S."/>
            <person name="Nielsen R."/>
            <person name="Noor M.A."/>
            <person name="O'Grady P."/>
            <person name="Pachter L."/>
            <person name="Papaceit M."/>
            <person name="Parisi M.J."/>
            <person name="Parisi M."/>
            <person name="Parts L."/>
            <person name="Pedersen J.S."/>
            <person name="Pesole G."/>
            <person name="Phillippy A.M."/>
            <person name="Ponting C.P."/>
            <person name="Pop M."/>
            <person name="Porcelli D."/>
            <person name="Powell J.R."/>
            <person name="Prohaska S."/>
            <person name="Pruitt K."/>
            <person name="Puig M."/>
            <person name="Quesneville H."/>
            <person name="Ram K.R."/>
            <person name="Rand D."/>
            <person name="Rasmussen M.D."/>
            <person name="Reed L.K."/>
            <person name="Reenan R."/>
            <person name="Reily A."/>
            <person name="Remington K.A."/>
            <person name="Rieger T.T."/>
            <person name="Ritchie M.G."/>
            <person name="Robin C."/>
            <person name="Rogers Y.H."/>
            <person name="Rohde C."/>
            <person name="Rozas J."/>
            <person name="Rubenfield M.J."/>
            <person name="Ruiz A."/>
            <person name="Russo S."/>
            <person name="Salzberg S.L."/>
            <person name="Sanchez-Gracia A."/>
            <person name="Saranga D.J."/>
            <person name="Sato H."/>
            <person name="Schaeffer S.W."/>
            <person name="Schatz M.C."/>
            <person name="Schlenke T."/>
            <person name="Schwartz R."/>
            <person name="Segarra C."/>
            <person name="Singh R.S."/>
            <person name="Sirot L."/>
            <person name="Sirota M."/>
            <person name="Sisneros N.B."/>
            <person name="Smith C.D."/>
            <person name="Smith T.F."/>
            <person name="Spieth J."/>
            <person name="Stage D.E."/>
            <person name="Stark A."/>
            <person name="Stephan W."/>
            <person name="Strausberg R.L."/>
            <person name="Strempel S."/>
            <person name="Sturgill D."/>
            <person name="Sutton G."/>
            <person name="Sutton G.G."/>
            <person name="Tao W."/>
            <person name="Teichmann S."/>
            <person name="Tobari Y.N."/>
            <person name="Tomimura Y."/>
            <person name="Tsolas J.M."/>
            <person name="Valente V.L."/>
            <person name="Venter E."/>
            <person name="Venter J.C."/>
            <person name="Vicario S."/>
            <person name="Vieira F.G."/>
            <person name="Vilella A.J."/>
            <person name="Villasante A."/>
            <person name="Walenz B."/>
            <person name="Wang J."/>
            <person name="Wasserman M."/>
            <person name="Watts T."/>
            <person name="Wilson D."/>
            <person name="Wilson R.K."/>
            <person name="Wing R.A."/>
            <person name="Wolfner M.F."/>
            <person name="Wong A."/>
            <person name="Wong G.K."/>
            <person name="Wu C.I."/>
            <person name="Wu G."/>
            <person name="Yamamoto D."/>
            <person name="Yang H.P."/>
            <person name="Yang S.P."/>
            <person name="Yorke J.A."/>
            <person name="Yoshida K."/>
            <person name="Zdobnov E."/>
            <person name="Zhang P."/>
            <person name="Zhang Y."/>
            <person name="Zimin A.V."/>
            <person name="Baldwin J."/>
            <person name="Abdouelleil A."/>
            <person name="Abdulkadir J."/>
            <person name="Abebe A."/>
            <person name="Abera B."/>
            <person name="Abreu J."/>
            <person name="Acer S.C."/>
            <person name="Aftuck L."/>
            <person name="Alexander A."/>
            <person name="An P."/>
            <person name="Anderson E."/>
            <person name="Anderson S."/>
            <person name="Arachi H."/>
            <person name="Azer M."/>
            <person name="Bachantsang P."/>
            <person name="Barry A."/>
            <person name="Bayul T."/>
            <person name="Berlin A."/>
            <person name="Bessette D."/>
            <person name="Bloom T."/>
            <person name="Blye J."/>
            <person name="Boguslavskiy L."/>
            <person name="Bonnet C."/>
            <person name="Boukhgalter B."/>
            <person name="Bourzgui I."/>
            <person name="Brown A."/>
            <person name="Cahill P."/>
            <person name="Channer S."/>
            <person name="Cheshatsang Y."/>
            <person name="Chuda L."/>
            <person name="Citroen M."/>
            <person name="Collymore A."/>
            <person name="Cooke P."/>
            <person name="Costello M."/>
            <person name="D'Aco K."/>
            <person name="Daza R."/>
            <person name="De Haan G."/>
            <person name="DeGray S."/>
            <person name="DeMaso C."/>
            <person name="Dhargay N."/>
            <person name="Dooley K."/>
            <person name="Dooley E."/>
            <person name="Doricent M."/>
            <person name="Dorje P."/>
            <person name="Dorjee K."/>
            <person name="Dupes A."/>
            <person name="Elong R."/>
            <person name="Falk J."/>
            <person name="Farina A."/>
            <person name="Faro S."/>
            <person name="Ferguson D."/>
            <person name="Fisher S."/>
            <person name="Foley C.D."/>
            <person name="Franke A."/>
            <person name="Friedrich D."/>
            <person name="Gadbois L."/>
            <person name="Gearin G."/>
            <person name="Gearin C.R."/>
            <person name="Giannoukos G."/>
            <person name="Goode T."/>
            <person name="Graham J."/>
            <person name="Grandbois E."/>
            <person name="Grewal S."/>
            <person name="Gyaltsen K."/>
            <person name="Hafez N."/>
            <person name="Hagos B."/>
            <person name="Hall J."/>
            <person name="Henson C."/>
            <person name="Hollinger A."/>
            <person name="Honan T."/>
            <person name="Huard M.D."/>
            <person name="Hughes L."/>
            <person name="Hurhula B."/>
            <person name="Husby M.E."/>
            <person name="Kamat A."/>
            <person name="Kanga B."/>
            <person name="Kashin S."/>
            <person name="Khazanovich D."/>
            <person name="Kisner P."/>
            <person name="Lance K."/>
            <person name="Lara M."/>
            <person name="Lee W."/>
            <person name="Lennon N."/>
            <person name="Letendre F."/>
            <person name="LeVine R."/>
            <person name="Lipovsky A."/>
            <person name="Liu X."/>
            <person name="Liu J."/>
            <person name="Liu S."/>
            <person name="Lokyitsang T."/>
            <person name="Lokyitsang Y."/>
            <person name="Lubonja R."/>
            <person name="Lui A."/>
            <person name="MacDonald P."/>
            <person name="Magnisalis V."/>
            <person name="Maru K."/>
            <person name="Matthews C."/>
            <person name="McCusker W."/>
            <person name="McDonough S."/>
            <person name="Mehta T."/>
            <person name="Meldrim J."/>
            <person name="Meneus L."/>
            <person name="Mihai O."/>
            <person name="Mihalev A."/>
            <person name="Mihova T."/>
            <person name="Mittelman R."/>
            <person name="Mlenga V."/>
            <person name="Montmayeur A."/>
            <person name="Mulrain L."/>
            <person name="Navidi A."/>
            <person name="Naylor J."/>
            <person name="Negash T."/>
            <person name="Nguyen T."/>
            <person name="Nguyen N."/>
            <person name="Nicol R."/>
            <person name="Norbu C."/>
            <person name="Norbu N."/>
            <person name="Novod N."/>
            <person name="O'Neill B."/>
            <person name="Osman S."/>
            <person name="Markiewicz E."/>
            <person name="Oyono O.L."/>
            <person name="Patti C."/>
            <person name="Phunkhang P."/>
            <person name="Pierre F."/>
            <person name="Priest M."/>
            <person name="Raghuraman S."/>
            <person name="Rege F."/>
            <person name="Reyes R."/>
            <person name="Rise C."/>
            <person name="Rogov P."/>
            <person name="Ross K."/>
            <person name="Ryan E."/>
            <person name="Settipalli S."/>
            <person name="Shea T."/>
            <person name="Sherpa N."/>
            <person name="Shi L."/>
            <person name="Shih D."/>
            <person name="Sparrow T."/>
            <person name="Spaulding J."/>
            <person name="Stalker J."/>
            <person name="Stange-Thomann N."/>
            <person name="Stavropoulos S."/>
            <person name="Stone C."/>
            <person name="Strader C."/>
            <person name="Tesfaye S."/>
            <person name="Thomson T."/>
            <person name="Thoulutsang Y."/>
            <person name="Thoulutsang D."/>
            <person name="Topham K."/>
            <person name="Topping I."/>
            <person name="Tsamla T."/>
            <person name="Vassiliev H."/>
            <person name="Vo A."/>
            <person name="Wangchuk T."/>
            <person name="Wangdi T."/>
            <person name="Weiand M."/>
            <person name="Wilkinson J."/>
            <person name="Wilson A."/>
            <person name="Yadav S."/>
            <person name="Young G."/>
            <person name="Yu Q."/>
            <person name="Zembek L."/>
            <person name="Zhong D."/>
            <person name="Zimmer A."/>
            <person name="Zwirko Z."/>
            <person name="Jaffe D.B."/>
            <person name="Alvarez P."/>
            <person name="Brockman W."/>
            <person name="Butler J."/>
            <person name="Chin C."/>
            <person name="Gnerre S."/>
            <person name="Grabherr M."/>
            <person name="Kleber M."/>
            <person name="Mauceli E."/>
            <person name="MacCallum I."/>
        </authorList>
    </citation>
    <scope>NUCLEOTIDE SEQUENCE [LARGE SCALE GENOMIC DNA]</scope>
    <source>
        <strain evidence="3">Tucson 14024-0371.13</strain>
    </source>
</reference>
<dbReference type="OMA" id="HERLMGR"/>
<dbReference type="EMBL" id="CH902618">
    <property type="protein sequence ID" value="EDV38734.1"/>
    <property type="molecule type" value="Genomic_DNA"/>
</dbReference>
<evidence type="ECO:0000313" key="3">
    <source>
        <dbReference type="Proteomes" id="UP000007801"/>
    </source>
</evidence>
<dbReference type="AlphaFoldDB" id="B3M773"/>